<evidence type="ECO:0000313" key="3">
    <source>
        <dbReference type="Proteomes" id="UP001279734"/>
    </source>
</evidence>
<feature type="domain" description="DUF632" evidence="1">
    <location>
        <begin position="9"/>
        <end position="214"/>
    </location>
</feature>
<name>A0AAD3XIT6_NEPGR</name>
<reference evidence="2" key="1">
    <citation type="submission" date="2023-05" db="EMBL/GenBank/DDBJ databases">
        <title>Nepenthes gracilis genome sequencing.</title>
        <authorList>
            <person name="Fukushima K."/>
        </authorList>
    </citation>
    <scope>NUCLEOTIDE SEQUENCE</scope>
    <source>
        <strain evidence="2">SING2019-196</strain>
    </source>
</reference>
<accession>A0AAD3XIT6</accession>
<dbReference type="Proteomes" id="UP001279734">
    <property type="component" value="Unassembled WGS sequence"/>
</dbReference>
<evidence type="ECO:0000313" key="2">
    <source>
        <dbReference type="EMBL" id="GMH05911.1"/>
    </source>
</evidence>
<evidence type="ECO:0000259" key="1">
    <source>
        <dbReference type="Pfam" id="PF04782"/>
    </source>
</evidence>
<dbReference type="InterPro" id="IPR006867">
    <property type="entry name" value="DUF632"/>
</dbReference>
<dbReference type="Pfam" id="PF04782">
    <property type="entry name" value="DUF632"/>
    <property type="match status" value="1"/>
</dbReference>
<dbReference type="AlphaFoldDB" id="A0AAD3XIT6"/>
<gene>
    <name evidence="2" type="ORF">Nepgr_007751</name>
</gene>
<organism evidence="2 3">
    <name type="scientific">Nepenthes gracilis</name>
    <name type="common">Slender pitcher plant</name>
    <dbReference type="NCBI Taxonomy" id="150966"/>
    <lineage>
        <taxon>Eukaryota</taxon>
        <taxon>Viridiplantae</taxon>
        <taxon>Streptophyta</taxon>
        <taxon>Embryophyta</taxon>
        <taxon>Tracheophyta</taxon>
        <taxon>Spermatophyta</taxon>
        <taxon>Magnoliopsida</taxon>
        <taxon>eudicotyledons</taxon>
        <taxon>Gunneridae</taxon>
        <taxon>Pentapetalae</taxon>
        <taxon>Caryophyllales</taxon>
        <taxon>Nepenthaceae</taxon>
        <taxon>Nepenthes</taxon>
    </lineage>
</organism>
<protein>
    <recommendedName>
        <fullName evidence="1">DUF632 domain-containing protein</fullName>
    </recommendedName>
</protein>
<dbReference type="PANTHER" id="PTHR21450:SF35">
    <property type="entry name" value="TRANSCRIPTION FACTOR, PUTATIVE (DUF630 AND DUF632)-RELATED"/>
    <property type="match status" value="1"/>
</dbReference>
<dbReference type="EMBL" id="BSYO01000006">
    <property type="protein sequence ID" value="GMH05911.1"/>
    <property type="molecule type" value="Genomic_DNA"/>
</dbReference>
<comment type="caution">
    <text evidence="2">The sequence shown here is derived from an EMBL/GenBank/DDBJ whole genome shotgun (WGS) entry which is preliminary data.</text>
</comment>
<sequence length="296" mass="33894">MVRFFIDYASEVIRKDYDRKCNRLRHQFAKGFSAQVVDKTRAVIKDLHSRIKVALHSVDSISKRIEKIRDEELQPQLVELVQGFTRMWKIMLECHHAQYLTISLTYHPRIGTATHGGETRKQAIAQLQYEFECFGLSFACWVHSHTLYVEFLNGWLQSCIMPPQESCRSRWPISPHRSLAPPIFVLCHDWAAAVKTLPSSEAIDAIHKLLSDLQQTEDCLKSQKVPHLNRDAEMERKEVATNGSASSMSRIHASLGKVLDRLAKFSEACLKLYEETGQKSEAAPSAYSNCKICRFD</sequence>
<keyword evidence="3" id="KW-1185">Reference proteome</keyword>
<dbReference type="PANTHER" id="PTHR21450">
    <property type="entry name" value="PROTEIN ALTERED PHOSPHATE STARVATION RESPONSE 1"/>
    <property type="match status" value="1"/>
</dbReference>
<proteinExistence type="predicted"/>